<accession>A0A9P7RKZ6</accession>
<evidence type="ECO:0000256" key="1">
    <source>
        <dbReference type="SAM" id="Coils"/>
    </source>
</evidence>
<gene>
    <name evidence="2" type="ORF">E1B28_003111</name>
</gene>
<evidence type="ECO:0000313" key="2">
    <source>
        <dbReference type="EMBL" id="KAG7085554.1"/>
    </source>
</evidence>
<sequence>MSILISTALAILLWKQDQRERYYLSHIHDLMEYSHVLEGRLADRKKQYDDLKSIAAASQAKYIQLERNFLSNEDQYEQRCRRLEEENTKLVARQRSDIIQPLGLFIERLIMMNKVWQQEREINRLQTCLVKRNKYISGAAFEGFRDRVLLWNAIWKREGEMRVILGENARMKHNMVRSITNAAKKMVLDTRREGMIEELVKELVTEVENGKKERKALKDRYEVNIQETNLDWLKDYRRLLREVETLRLGKRSKEIEQEISNEMEGRLVRALQATRTMKAG</sequence>
<dbReference type="KEGG" id="more:E1B28_003111"/>
<reference evidence="2" key="1">
    <citation type="journal article" date="2021" name="Genome Biol. Evol.">
        <title>The assembled and annotated genome of the fairy-ring fungus Marasmius oreades.</title>
        <authorList>
            <person name="Hiltunen M."/>
            <person name="Ament-Velasquez S.L."/>
            <person name="Johannesson H."/>
        </authorList>
    </citation>
    <scope>NUCLEOTIDE SEQUENCE</scope>
    <source>
        <strain evidence="2">03SP1</strain>
    </source>
</reference>
<feature type="coiled-coil region" evidence="1">
    <location>
        <begin position="48"/>
        <end position="93"/>
    </location>
</feature>
<protein>
    <submittedName>
        <fullName evidence="2">Uncharacterized protein</fullName>
    </submittedName>
</protein>
<keyword evidence="1" id="KW-0175">Coiled coil</keyword>
<evidence type="ECO:0000313" key="3">
    <source>
        <dbReference type="Proteomes" id="UP001049176"/>
    </source>
</evidence>
<dbReference type="AlphaFoldDB" id="A0A9P7RKZ6"/>
<dbReference type="RefSeq" id="XP_043002025.1">
    <property type="nucleotide sequence ID" value="XM_043160069.1"/>
</dbReference>
<keyword evidence="3" id="KW-1185">Reference proteome</keyword>
<comment type="caution">
    <text evidence="2">The sequence shown here is derived from an EMBL/GenBank/DDBJ whole genome shotgun (WGS) entry which is preliminary data.</text>
</comment>
<dbReference type="OrthoDB" id="3008788at2759"/>
<proteinExistence type="predicted"/>
<dbReference type="GeneID" id="66072187"/>
<dbReference type="Proteomes" id="UP001049176">
    <property type="component" value="Chromosome 11"/>
</dbReference>
<name>A0A9P7RKZ6_9AGAR</name>
<organism evidence="2 3">
    <name type="scientific">Marasmius oreades</name>
    <name type="common">fairy-ring Marasmius</name>
    <dbReference type="NCBI Taxonomy" id="181124"/>
    <lineage>
        <taxon>Eukaryota</taxon>
        <taxon>Fungi</taxon>
        <taxon>Dikarya</taxon>
        <taxon>Basidiomycota</taxon>
        <taxon>Agaricomycotina</taxon>
        <taxon>Agaricomycetes</taxon>
        <taxon>Agaricomycetidae</taxon>
        <taxon>Agaricales</taxon>
        <taxon>Marasmiineae</taxon>
        <taxon>Marasmiaceae</taxon>
        <taxon>Marasmius</taxon>
    </lineage>
</organism>
<dbReference type="EMBL" id="CM032191">
    <property type="protein sequence ID" value="KAG7085554.1"/>
    <property type="molecule type" value="Genomic_DNA"/>
</dbReference>